<name>A0AAD2PSS2_MYCLR</name>
<gene>
    <name evidence="3" type="ORF">DIJ64_12890</name>
</gene>
<reference evidence="3 4" key="1">
    <citation type="submission" date="2018-05" db="EMBL/GenBank/DDBJ databases">
        <title>Evolution of small genomes with special reference to Mycobacterium leprae.</title>
        <authorList>
            <person name="Mohanty P.S."/>
            <person name="Bansal A.K."/>
            <person name="Gupta U.D."/>
            <person name="Naaz F."/>
            <person name="Dwivedi V.D."/>
            <person name="Singh H."/>
            <person name="Gupta G."/>
            <person name="Sharma S."/>
            <person name="Arora M."/>
        </authorList>
    </citation>
    <scope>NUCLEOTIDE SEQUENCE [LARGE SCALE GENOMIC DNA]</scope>
    <source>
        <strain evidence="3 4">MRHRU-235-G</strain>
    </source>
</reference>
<dbReference type="PIRSF" id="PIRSF001220">
    <property type="entry name" value="L-ASNase_gatD"/>
    <property type="match status" value="1"/>
</dbReference>
<dbReference type="AlphaFoldDB" id="A0AAD2PSS2"/>
<protein>
    <recommendedName>
        <fullName evidence="2">L-asparaginase N-terminal domain-containing protein</fullName>
    </recommendedName>
</protein>
<dbReference type="EMBL" id="CP029543">
    <property type="protein sequence ID" value="AWV48634.1"/>
    <property type="molecule type" value="Genomic_DNA"/>
</dbReference>
<feature type="compositionally biased region" description="Polar residues" evidence="1">
    <location>
        <begin position="103"/>
        <end position="114"/>
    </location>
</feature>
<evidence type="ECO:0000313" key="4">
    <source>
        <dbReference type="Proteomes" id="UP000249682"/>
    </source>
</evidence>
<feature type="domain" description="L-asparaginase N-terminal" evidence="2">
    <location>
        <begin position="1"/>
        <end position="76"/>
    </location>
</feature>
<proteinExistence type="predicted"/>
<evidence type="ECO:0000313" key="3">
    <source>
        <dbReference type="EMBL" id="AWV48634.1"/>
    </source>
</evidence>
<dbReference type="InterPro" id="IPR006034">
    <property type="entry name" value="Asparaginase/glutaminase-like"/>
</dbReference>
<dbReference type="Pfam" id="PF00710">
    <property type="entry name" value="Asparaginase"/>
    <property type="match status" value="1"/>
</dbReference>
<feature type="region of interest" description="Disordered" evidence="1">
    <location>
        <begin position="81"/>
        <end position="114"/>
    </location>
</feature>
<evidence type="ECO:0000256" key="1">
    <source>
        <dbReference type="SAM" id="MobiDB-lite"/>
    </source>
</evidence>
<dbReference type="SUPFAM" id="SSF53774">
    <property type="entry name" value="Glutaminase/Asparaginase"/>
    <property type="match status" value="1"/>
</dbReference>
<dbReference type="Gene3D" id="3.40.50.1170">
    <property type="entry name" value="L-asparaginase, N-terminal domain"/>
    <property type="match status" value="1"/>
</dbReference>
<dbReference type="InterPro" id="IPR027474">
    <property type="entry name" value="L-asparaginase_N"/>
</dbReference>
<dbReference type="InterPro" id="IPR036152">
    <property type="entry name" value="Asp/glu_Ase-like_sf"/>
</dbReference>
<organism evidence="3 4">
    <name type="scientific">Mycobacterium leprae</name>
    <dbReference type="NCBI Taxonomy" id="1769"/>
    <lineage>
        <taxon>Bacteria</taxon>
        <taxon>Bacillati</taxon>
        <taxon>Actinomycetota</taxon>
        <taxon>Actinomycetes</taxon>
        <taxon>Mycobacteriales</taxon>
        <taxon>Mycobacteriaceae</taxon>
        <taxon>Mycobacterium</taxon>
    </lineage>
</organism>
<dbReference type="Proteomes" id="UP000249682">
    <property type="component" value="Chromosome"/>
</dbReference>
<dbReference type="PIRSF" id="PIRSF500176">
    <property type="entry name" value="L_ASNase"/>
    <property type="match status" value="1"/>
</dbReference>
<accession>A0AAD2PSS2</accession>
<dbReference type="InterPro" id="IPR037152">
    <property type="entry name" value="L-asparaginase_N_sf"/>
</dbReference>
<evidence type="ECO:0000259" key="2">
    <source>
        <dbReference type="Pfam" id="PF00710"/>
    </source>
</evidence>
<sequence length="114" mass="12464">MTRGDIDTLAVAIQEQFFEFDGVVVIQGTDTVKKTVYSISSGLIRQTRQPIVFTGTMRGPNLASYDRPANVLAAISSWLPDRNGRQNPCRSPGKQSPHHPATAHSNRLTTIQSA</sequence>